<dbReference type="InterPro" id="IPR050075">
    <property type="entry name" value="LeuD"/>
</dbReference>
<feature type="compositionally biased region" description="Low complexity" evidence="8">
    <location>
        <begin position="1"/>
        <end position="12"/>
    </location>
</feature>
<keyword evidence="7" id="KW-0100">Branched-chain amino acid biosynthesis</keyword>
<feature type="region of interest" description="Disordered" evidence="8">
    <location>
        <begin position="1"/>
        <end position="24"/>
    </location>
</feature>
<comment type="catalytic activity">
    <reaction evidence="1 7">
        <text>(2R,3S)-3-isopropylmalate = (2S)-2-isopropylmalate</text>
        <dbReference type="Rhea" id="RHEA:32287"/>
        <dbReference type="ChEBI" id="CHEBI:1178"/>
        <dbReference type="ChEBI" id="CHEBI:35121"/>
        <dbReference type="EC" id="4.2.1.33"/>
    </reaction>
</comment>
<organism evidence="10 11">
    <name type="scientific">Cupriavidus cauae</name>
    <dbReference type="NCBI Taxonomy" id="2608999"/>
    <lineage>
        <taxon>Bacteria</taxon>
        <taxon>Pseudomonadati</taxon>
        <taxon>Pseudomonadota</taxon>
        <taxon>Betaproteobacteria</taxon>
        <taxon>Burkholderiales</taxon>
        <taxon>Burkholderiaceae</taxon>
        <taxon>Cupriavidus</taxon>
    </lineage>
</organism>
<name>A0A5M8A8N6_9BURK</name>
<dbReference type="UniPathway" id="UPA00048">
    <property type="reaction ID" value="UER00071"/>
</dbReference>
<dbReference type="EC" id="4.2.1.33" evidence="7"/>
<evidence type="ECO:0000256" key="8">
    <source>
        <dbReference type="SAM" id="MobiDB-lite"/>
    </source>
</evidence>
<sequence>MDTPTHTGPDTGPHTRPERKAPGRIWRFGDNVDTDAMAPATQMKGGIEQIARHCLAGLRPEFPATVRPGDLVVGGRHFGVGSSREQAPQALRHLGVAAVIAPSFAGLFYRNALNLGLPALVCADTDKLIDGEHATLDLENAAVVLPDGSRVPCEPIPAFLLDMLRAGGLIQHLKRRLAQQRA</sequence>
<dbReference type="Pfam" id="PF00694">
    <property type="entry name" value="Aconitase_C"/>
    <property type="match status" value="1"/>
</dbReference>
<dbReference type="InterPro" id="IPR011827">
    <property type="entry name" value="LeuD_type2/HacB/DmdB"/>
</dbReference>
<feature type="domain" description="Aconitase A/isopropylmalate dehydratase small subunit swivel" evidence="9">
    <location>
        <begin position="71"/>
        <end position="120"/>
    </location>
</feature>
<accession>A0A5M8A8N6</accession>
<evidence type="ECO:0000256" key="3">
    <source>
        <dbReference type="ARBA" id="ARBA00004729"/>
    </source>
</evidence>
<gene>
    <name evidence="7" type="primary">leuD</name>
    <name evidence="10" type="ORF">F1599_23890</name>
</gene>
<dbReference type="GO" id="GO:0003861">
    <property type="term" value="F:3-isopropylmalate dehydratase activity"/>
    <property type="evidence" value="ECO:0007669"/>
    <property type="project" value="UniProtKB-UniRule"/>
</dbReference>
<keyword evidence="11" id="KW-1185">Reference proteome</keyword>
<evidence type="ECO:0000256" key="7">
    <source>
        <dbReference type="HAMAP-Rule" id="MF_01032"/>
    </source>
</evidence>
<comment type="similarity">
    <text evidence="4 7">Belongs to the LeuD family. LeuD type 2 subfamily.</text>
</comment>
<comment type="caution">
    <text evidence="10">The sequence shown here is derived from an EMBL/GenBank/DDBJ whole genome shotgun (WGS) entry which is preliminary data.</text>
</comment>
<dbReference type="InterPro" id="IPR000573">
    <property type="entry name" value="AconitaseA/IPMdHydase_ssu_swvl"/>
</dbReference>
<evidence type="ECO:0000256" key="2">
    <source>
        <dbReference type="ARBA" id="ARBA00002695"/>
    </source>
</evidence>
<dbReference type="PANTHER" id="PTHR43345">
    <property type="entry name" value="3-ISOPROPYLMALATE DEHYDRATASE SMALL SUBUNIT 2-RELATED-RELATED"/>
    <property type="match status" value="1"/>
</dbReference>
<dbReference type="Proteomes" id="UP000324324">
    <property type="component" value="Unassembled WGS sequence"/>
</dbReference>
<comment type="function">
    <text evidence="2 7">Catalyzes the isomerization between 2-isopropylmalate and 3-isopropylmalate, via the formation of 2-isopropylmaleate.</text>
</comment>
<protein>
    <recommendedName>
        <fullName evidence="7">3-isopropylmalate dehydratase small subunit</fullName>
        <ecNumber evidence="7">4.2.1.33</ecNumber>
    </recommendedName>
    <alternativeName>
        <fullName evidence="7">Alpha-IPM isomerase</fullName>
        <shortName evidence="7">IPMI</shortName>
    </alternativeName>
    <alternativeName>
        <fullName evidence="7">Isopropylmalate isomerase</fullName>
    </alternativeName>
</protein>
<evidence type="ECO:0000256" key="4">
    <source>
        <dbReference type="ARBA" id="ARBA00009869"/>
    </source>
</evidence>
<keyword evidence="7" id="KW-0432">Leucine biosynthesis</keyword>
<evidence type="ECO:0000256" key="6">
    <source>
        <dbReference type="ARBA" id="ARBA00023239"/>
    </source>
</evidence>
<comment type="subunit">
    <text evidence="5 7">Heterodimer of LeuC and LeuD.</text>
</comment>
<dbReference type="AlphaFoldDB" id="A0A5M8A8N6"/>
<keyword evidence="7" id="KW-0028">Amino-acid biosynthesis</keyword>
<evidence type="ECO:0000256" key="1">
    <source>
        <dbReference type="ARBA" id="ARBA00000491"/>
    </source>
</evidence>
<dbReference type="PANTHER" id="PTHR43345:SF2">
    <property type="entry name" value="3-ISOPROPYLMALATE DEHYDRATASE SMALL SUBUNIT 1"/>
    <property type="match status" value="1"/>
</dbReference>
<reference evidence="10 11" key="1">
    <citation type="submission" date="2019-09" db="EMBL/GenBank/DDBJ databases">
        <title>Isolation of a novel species in the genus Cupriavidus from patients with sepsis using whole genome sequencing.</title>
        <authorList>
            <person name="Kweon O.J."/>
            <person name="Lee M.-K."/>
        </authorList>
    </citation>
    <scope>NUCLEOTIDE SEQUENCE [LARGE SCALE GENOMIC DNA]</scope>
    <source>
        <strain evidence="10 11">MKL-01</strain>
    </source>
</reference>
<evidence type="ECO:0000259" key="9">
    <source>
        <dbReference type="Pfam" id="PF00694"/>
    </source>
</evidence>
<dbReference type="GO" id="GO:0009098">
    <property type="term" value="P:L-leucine biosynthetic process"/>
    <property type="evidence" value="ECO:0007669"/>
    <property type="project" value="UniProtKB-UniRule"/>
</dbReference>
<dbReference type="HAMAP" id="MF_01032">
    <property type="entry name" value="LeuD_type2"/>
    <property type="match status" value="1"/>
</dbReference>
<dbReference type="NCBIfam" id="TIGR02087">
    <property type="entry name" value="LEUD_arch"/>
    <property type="match status" value="1"/>
</dbReference>
<evidence type="ECO:0000313" key="10">
    <source>
        <dbReference type="EMBL" id="KAA6117394.1"/>
    </source>
</evidence>
<comment type="pathway">
    <text evidence="3 7">Amino-acid biosynthesis; L-leucine biosynthesis; L-leucine from 3-methyl-2-oxobutanoate: step 2/4.</text>
</comment>
<evidence type="ECO:0000256" key="5">
    <source>
        <dbReference type="ARBA" id="ARBA00011271"/>
    </source>
</evidence>
<dbReference type="Gene3D" id="3.20.19.10">
    <property type="entry name" value="Aconitase, domain 4"/>
    <property type="match status" value="1"/>
</dbReference>
<dbReference type="SUPFAM" id="SSF52016">
    <property type="entry name" value="LeuD/IlvD-like"/>
    <property type="match status" value="1"/>
</dbReference>
<dbReference type="RefSeq" id="WP_150084758.1">
    <property type="nucleotide sequence ID" value="NZ_VWRN01000068.1"/>
</dbReference>
<dbReference type="InterPro" id="IPR015928">
    <property type="entry name" value="Aconitase/3IPM_dehydase_swvl"/>
</dbReference>
<keyword evidence="6 7" id="KW-0456">Lyase</keyword>
<dbReference type="CDD" id="cd01577">
    <property type="entry name" value="IPMI_Swivel"/>
    <property type="match status" value="1"/>
</dbReference>
<dbReference type="EMBL" id="VWRN01000068">
    <property type="protein sequence ID" value="KAA6117394.1"/>
    <property type="molecule type" value="Genomic_DNA"/>
</dbReference>
<proteinExistence type="inferred from homology"/>
<evidence type="ECO:0000313" key="11">
    <source>
        <dbReference type="Proteomes" id="UP000324324"/>
    </source>
</evidence>
<dbReference type="InterPro" id="IPR033940">
    <property type="entry name" value="IPMI_Swivel"/>
</dbReference>